<sequence>MIITSQPYVLEQDEEGYVSSASTVSCDYSEEASSVSPGPSDVETDEGFPCQVDGKYVGTLERFLSSKPTEDSWKMPWPKQFSAAESVCVNVYSYFKKESGCGGYALLLRNMSAQPLAASAKFSPDGKSYLYHLASKHGFSSPYVRCNSRIAVMLLSQIASRCCHCEGDKIGDICHRCASSIVPGMTEHSFKILVPLIEELQGKKLDSSKEAKKKAMLDKKTNSGVDYKADMEPSEFSDELVSFLLNDAYDSLYYNWDAWSRINPIN</sequence>
<keyword evidence="2" id="KW-1185">Reference proteome</keyword>
<name>A0AA42AV76_PAPNU</name>
<gene>
    <name evidence="1" type="ORF">MKW94_002029</name>
</gene>
<organism evidence="1 2">
    <name type="scientific">Papaver nudicaule</name>
    <name type="common">Iceland poppy</name>
    <dbReference type="NCBI Taxonomy" id="74823"/>
    <lineage>
        <taxon>Eukaryota</taxon>
        <taxon>Viridiplantae</taxon>
        <taxon>Streptophyta</taxon>
        <taxon>Embryophyta</taxon>
        <taxon>Tracheophyta</taxon>
        <taxon>Spermatophyta</taxon>
        <taxon>Magnoliopsida</taxon>
        <taxon>Ranunculales</taxon>
        <taxon>Papaveraceae</taxon>
        <taxon>Papaveroideae</taxon>
        <taxon>Papaver</taxon>
    </lineage>
</organism>
<accession>A0AA42AV76</accession>
<protein>
    <submittedName>
        <fullName evidence="1">Uncharacterized protein</fullName>
    </submittedName>
</protein>
<evidence type="ECO:0000313" key="2">
    <source>
        <dbReference type="Proteomes" id="UP001177140"/>
    </source>
</evidence>
<reference evidence="1" key="1">
    <citation type="submission" date="2022-03" db="EMBL/GenBank/DDBJ databases">
        <title>A functionally conserved STORR gene fusion in Papaver species that diverged 16.8 million years ago.</title>
        <authorList>
            <person name="Catania T."/>
        </authorList>
    </citation>
    <scope>NUCLEOTIDE SEQUENCE</scope>
    <source>
        <strain evidence="1">S-191538</strain>
    </source>
</reference>
<comment type="caution">
    <text evidence="1">The sequence shown here is derived from an EMBL/GenBank/DDBJ whole genome shotgun (WGS) entry which is preliminary data.</text>
</comment>
<dbReference type="AlphaFoldDB" id="A0AA42AV76"/>
<proteinExistence type="predicted"/>
<evidence type="ECO:0000313" key="1">
    <source>
        <dbReference type="EMBL" id="MCL7041490.1"/>
    </source>
</evidence>
<dbReference type="EMBL" id="JAJJMA010224267">
    <property type="protein sequence ID" value="MCL7041490.1"/>
    <property type="molecule type" value="Genomic_DNA"/>
</dbReference>
<dbReference type="Proteomes" id="UP001177140">
    <property type="component" value="Unassembled WGS sequence"/>
</dbReference>